<dbReference type="PANTHER" id="PTHR12274:SF3">
    <property type="entry name" value="PROGRANULIN"/>
    <property type="match status" value="1"/>
</dbReference>
<feature type="chain" id="PRO_5013401182" evidence="6">
    <location>
        <begin position="22"/>
        <end position="1138"/>
    </location>
</feature>
<feature type="domain" description="Granulins" evidence="7">
    <location>
        <begin position="196"/>
        <end position="209"/>
    </location>
</feature>
<evidence type="ECO:0000256" key="6">
    <source>
        <dbReference type="SAM" id="SignalP"/>
    </source>
</evidence>
<proteinExistence type="inferred from homology"/>
<keyword evidence="5" id="KW-0472">Membrane</keyword>
<evidence type="ECO:0000256" key="4">
    <source>
        <dbReference type="ARBA" id="ARBA00023157"/>
    </source>
</evidence>
<evidence type="ECO:0000256" key="2">
    <source>
        <dbReference type="ARBA" id="ARBA00010093"/>
    </source>
</evidence>
<dbReference type="PROSITE" id="PS00799">
    <property type="entry name" value="GRANULINS"/>
    <property type="match status" value="12"/>
</dbReference>
<dbReference type="STRING" id="50429.A0A2B4SIQ6"/>
<evidence type="ECO:0000259" key="7">
    <source>
        <dbReference type="PROSITE" id="PS00799"/>
    </source>
</evidence>
<name>A0A2B4SIQ6_STYPI</name>
<evidence type="ECO:0000313" key="9">
    <source>
        <dbReference type="Proteomes" id="UP000225706"/>
    </source>
</evidence>
<dbReference type="InterPro" id="IPR006150">
    <property type="entry name" value="Cys_repeat_1"/>
</dbReference>
<feature type="domain" description="Granulins" evidence="7">
    <location>
        <begin position="1069"/>
        <end position="1082"/>
    </location>
</feature>
<evidence type="ECO:0000256" key="1">
    <source>
        <dbReference type="ARBA" id="ARBA00004613"/>
    </source>
</evidence>
<dbReference type="EMBL" id="LSMT01000085">
    <property type="protein sequence ID" value="PFX28352.1"/>
    <property type="molecule type" value="Genomic_DNA"/>
</dbReference>
<protein>
    <submittedName>
        <fullName evidence="8">Granulin</fullName>
    </submittedName>
</protein>
<dbReference type="AlphaFoldDB" id="A0A2B4SIQ6"/>
<dbReference type="InterPro" id="IPR000118">
    <property type="entry name" value="Granulin"/>
</dbReference>
<keyword evidence="9" id="KW-1185">Reference proteome</keyword>
<organism evidence="8 9">
    <name type="scientific">Stylophora pistillata</name>
    <name type="common">Smooth cauliflower coral</name>
    <dbReference type="NCBI Taxonomy" id="50429"/>
    <lineage>
        <taxon>Eukaryota</taxon>
        <taxon>Metazoa</taxon>
        <taxon>Cnidaria</taxon>
        <taxon>Anthozoa</taxon>
        <taxon>Hexacorallia</taxon>
        <taxon>Scleractinia</taxon>
        <taxon>Astrocoeniina</taxon>
        <taxon>Pocilloporidae</taxon>
        <taxon>Stylophora</taxon>
    </lineage>
</organism>
<dbReference type="OrthoDB" id="5945105at2759"/>
<comment type="caution">
    <text evidence="8">The sequence shown here is derived from an EMBL/GenBank/DDBJ whole genome shotgun (WGS) entry which is preliminary data.</text>
</comment>
<dbReference type="Gene3D" id="2.10.25.160">
    <property type="entry name" value="Granulin"/>
    <property type="match status" value="12"/>
</dbReference>
<reference evidence="9" key="1">
    <citation type="journal article" date="2017" name="bioRxiv">
        <title>Comparative analysis of the genomes of Stylophora pistillata and Acropora digitifera provides evidence for extensive differences between species of corals.</title>
        <authorList>
            <person name="Voolstra C.R."/>
            <person name="Li Y."/>
            <person name="Liew Y.J."/>
            <person name="Baumgarten S."/>
            <person name="Zoccola D."/>
            <person name="Flot J.-F."/>
            <person name="Tambutte S."/>
            <person name="Allemand D."/>
            <person name="Aranda M."/>
        </authorList>
    </citation>
    <scope>NUCLEOTIDE SEQUENCE [LARGE SCALE GENOMIC DNA]</scope>
</reference>
<dbReference type="InterPro" id="IPR039036">
    <property type="entry name" value="Granulin_fam"/>
</dbReference>
<dbReference type="PANTHER" id="PTHR12274">
    <property type="entry name" value="GRANULIN"/>
    <property type="match status" value="1"/>
</dbReference>
<keyword evidence="5" id="KW-1133">Transmembrane helix</keyword>
<dbReference type="Proteomes" id="UP000225706">
    <property type="component" value="Unassembled WGS sequence"/>
</dbReference>
<keyword evidence="5" id="KW-0812">Transmembrane</keyword>
<feature type="domain" description="Granulins" evidence="7">
    <location>
        <begin position="989"/>
        <end position="1002"/>
    </location>
</feature>
<feature type="signal peptide" evidence="6">
    <location>
        <begin position="1"/>
        <end position="21"/>
    </location>
</feature>
<feature type="domain" description="Granulins" evidence="7">
    <location>
        <begin position="591"/>
        <end position="604"/>
    </location>
</feature>
<dbReference type="SMART" id="SM00289">
    <property type="entry name" value="WR1"/>
    <property type="match status" value="10"/>
</dbReference>
<accession>A0A2B4SIQ6</accession>
<gene>
    <name evidence="8" type="primary">GRN</name>
    <name evidence="8" type="ORF">AWC38_SpisGene6957</name>
</gene>
<dbReference type="SUPFAM" id="SSF57277">
    <property type="entry name" value="Granulin repeat"/>
    <property type="match status" value="11"/>
</dbReference>
<comment type="similarity">
    <text evidence="2">Belongs to the granulin family.</text>
</comment>
<sequence>MKWYITAVFTLLCSQVTFCNADELKENTVLSAFTSNEIDVLDAVVCPGGVRQCPSGHSCCSVPGNDEVHCCPVGYSCESGVCQETRKDNIAALFPSVGAKIVKCDNQYACPDRSIIIFMILILCLTCIIIVVNAGTCTQGSSSIAMFQKKPAKKRESAASNIVCPDGESECPDDTTCCKLSSGQYGCCPLPKAVCCSDGEHCCPNGYTCDISAGTCSKGTTTLILLQKLPAVQRKSDANSVVCPDGESQCPDGNTCCKLFSGQYGCCPLPKAVCCSDGKHCCPDGYTCDVSAGTCTQGSSSIAMFQKKPAMKRESAESNIVCPDGESECPDDTTCCKLSSGQYGCCPLPKAVCCSDGEHCCPNGYTCDVSAGTCSKGTTSITFLQKLPAVQRKSDANSVVCPDGESQCPDGTTCCKLSTGQYGCCPLPNAVCCSDGEHCCPNGYTCDVSAGSCTQGSSSIPMVQKLPALMREKSASNVVCPDGQSECPDGNTCCKLSSGQYGCCPYPNAVCCSDGEHCCPNGYTCDVSAGTCTQGSSSIPMVQKLPALMREKNGSNVVCPDGQSECPDGNTCCKLSSGQYGCCPYPNAVCCSDGEHCCPNGYTCDVSAGTCTQESSSMPMMQKLPALIRERNASNVVCPGGQSECPDGNTCCKLSSGQYGCCPYPNAVCCSDREHCCPSGYTCDVSAGTCTQGSSSIEMFQKMPAMKRESAASYVVCPDGESECPDGTTCCKLSTGQYGCCPLPNAVCCSDGVHCCPNGYTCDVSAGTCTQGSSSIPMVQKLAALMREKNGSNVVCPDGQSECPDGNTCCKLSSGQYGCCPYPNAVCCSDGEHCCPNGYTCDVSAGTCTQGSSSMPMVQRLPALKREKDASNVVCPGGQSECPDGNTCCRLSSGQYGCCPLPNAVCCSDGKHCCPNGYTCDVSAGTCKQGSSSIASLQMHAALQAVTYIKAVDGVLCPDKKYQCPNGSTCCRVPSGTYGCCPIKNAVCCSDHIHCCPNGYTCDVEGGKCIKNAEHIKMIANVPSSRSSVDTEQKYIKCPDGCSCLDYETCCVLSDGRFGCCPLPHAVCCEDHEHCCPSGYRCDLAAEMCVTGNVRLPMLQKIRSPRKQKTPRVNLEEKIRFVPSRVQDEDPVAEDLLL</sequence>
<feature type="domain" description="Granulins" evidence="7">
    <location>
        <begin position="275"/>
        <end position="288"/>
    </location>
</feature>
<dbReference type="GO" id="GO:0005576">
    <property type="term" value="C:extracellular region"/>
    <property type="evidence" value="ECO:0007669"/>
    <property type="project" value="UniProtKB-SubCell"/>
</dbReference>
<dbReference type="SMART" id="SM00277">
    <property type="entry name" value="GRAN"/>
    <property type="match status" value="13"/>
</dbReference>
<keyword evidence="4" id="KW-1015">Disulfide bond</keyword>
<evidence type="ECO:0000256" key="3">
    <source>
        <dbReference type="ARBA" id="ARBA00022525"/>
    </source>
</evidence>
<keyword evidence="3" id="KW-0964">Secreted</keyword>
<keyword evidence="6" id="KW-0732">Signal</keyword>
<feature type="transmembrane region" description="Helical" evidence="5">
    <location>
        <begin position="115"/>
        <end position="136"/>
    </location>
</feature>
<feature type="domain" description="Granulins" evidence="7">
    <location>
        <begin position="512"/>
        <end position="525"/>
    </location>
</feature>
<feature type="domain" description="Granulins" evidence="7">
    <location>
        <begin position="354"/>
        <end position="367"/>
    </location>
</feature>
<dbReference type="Pfam" id="PF00396">
    <property type="entry name" value="Granulin"/>
    <property type="match status" value="12"/>
</dbReference>
<dbReference type="FunFam" id="2.10.25.160:FF:000001">
    <property type="entry name" value="Granulin precursor"/>
    <property type="match status" value="11"/>
</dbReference>
<feature type="domain" description="Granulins" evidence="7">
    <location>
        <begin position="749"/>
        <end position="762"/>
    </location>
</feature>
<dbReference type="InterPro" id="IPR037277">
    <property type="entry name" value="Granulin_sf"/>
</dbReference>
<feature type="domain" description="Granulins" evidence="7">
    <location>
        <begin position="828"/>
        <end position="841"/>
    </location>
</feature>
<evidence type="ECO:0000256" key="5">
    <source>
        <dbReference type="SAM" id="Phobius"/>
    </source>
</evidence>
<comment type="subcellular location">
    <subcellularLocation>
        <location evidence="1">Secreted</location>
    </subcellularLocation>
</comment>
<evidence type="ECO:0000313" key="8">
    <source>
        <dbReference type="EMBL" id="PFX28352.1"/>
    </source>
</evidence>
<feature type="domain" description="Granulins" evidence="7">
    <location>
        <begin position="670"/>
        <end position="683"/>
    </location>
</feature>
<feature type="domain" description="Granulins" evidence="7">
    <location>
        <begin position="433"/>
        <end position="446"/>
    </location>
</feature>
<feature type="domain" description="Granulins" evidence="7">
    <location>
        <begin position="907"/>
        <end position="920"/>
    </location>
</feature>